<dbReference type="Proteomes" id="UP001566331">
    <property type="component" value="Unassembled WGS sequence"/>
</dbReference>
<organism evidence="3 4">
    <name type="scientific">Luteimonas salinilitoris</name>
    <dbReference type="NCBI Taxonomy" id="3237697"/>
    <lineage>
        <taxon>Bacteria</taxon>
        <taxon>Pseudomonadati</taxon>
        <taxon>Pseudomonadota</taxon>
        <taxon>Gammaproteobacteria</taxon>
        <taxon>Lysobacterales</taxon>
        <taxon>Lysobacteraceae</taxon>
        <taxon>Luteimonas</taxon>
    </lineage>
</organism>
<name>A0ABV4HQ67_9GAMM</name>
<evidence type="ECO:0000313" key="3">
    <source>
        <dbReference type="EMBL" id="MEZ0474862.1"/>
    </source>
</evidence>
<dbReference type="PANTHER" id="PTHR42686">
    <property type="entry name" value="GH17980P-RELATED"/>
    <property type="match status" value="1"/>
</dbReference>
<reference evidence="3 4" key="1">
    <citation type="submission" date="2024-07" db="EMBL/GenBank/DDBJ databases">
        <title>Luteimonas salilacus sp. nov., isolated from the shore soil of Salt Lake in Tibet of China.</title>
        <authorList>
            <person name="Zhang X."/>
            <person name="Li A."/>
        </authorList>
    </citation>
    <scope>NUCLEOTIDE SEQUENCE [LARGE SCALE GENOMIC DNA]</scope>
    <source>
        <strain evidence="3 4">B3-2-R+30</strain>
    </source>
</reference>
<accession>A0ABV4HQ67</accession>
<sequence>MHKTAGPAPGGPDSAVPAPAPGVALPRRRIAGGVVAPTVLGFGGAPIGNLYAPVDAAEAEGAVVAALASGVRYFDTAPYYGYGLGETRLGDALAGQARAELVISTKAGRRIEDEAAAPQGRDGFAVAGRRAVFDYGRDGVLRAFETSLRRLRTDYVDILLLHDIGRLTHGDRHPEVLRQALEEALPAMAELKASGACRAIGLGVNEEDVCLEVLPRFPLDCVMLAGRYTLLEQARSSRLMALAGERGVSILVAGPYNSGLLGDARRPGATYDYRPVDPDTLARAQRLYDLCAAEGVETGAAALQFPLAHPAVATVVAGMRNAEEACSAAARMHAEVPSTLWPRLRAAGLLAAEAPTPACT</sequence>
<dbReference type="InterPro" id="IPR020471">
    <property type="entry name" value="AKR"/>
</dbReference>
<keyword evidence="4" id="KW-1185">Reference proteome</keyword>
<protein>
    <submittedName>
        <fullName evidence="3">Aldo/keto reductase</fullName>
    </submittedName>
</protein>
<dbReference type="Gene3D" id="3.20.20.100">
    <property type="entry name" value="NADP-dependent oxidoreductase domain"/>
    <property type="match status" value="1"/>
</dbReference>
<dbReference type="PANTHER" id="PTHR42686:SF1">
    <property type="entry name" value="GH17980P-RELATED"/>
    <property type="match status" value="1"/>
</dbReference>
<dbReference type="InterPro" id="IPR036812">
    <property type="entry name" value="NAD(P)_OxRdtase_dom_sf"/>
</dbReference>
<dbReference type="Pfam" id="PF00248">
    <property type="entry name" value="Aldo_ket_red"/>
    <property type="match status" value="1"/>
</dbReference>
<gene>
    <name evidence="3" type="ORF">AB6713_09545</name>
</gene>
<feature type="region of interest" description="Disordered" evidence="1">
    <location>
        <begin position="1"/>
        <end position="21"/>
    </location>
</feature>
<dbReference type="SUPFAM" id="SSF51430">
    <property type="entry name" value="NAD(P)-linked oxidoreductase"/>
    <property type="match status" value="1"/>
</dbReference>
<dbReference type="EMBL" id="JBFWIC010000010">
    <property type="protein sequence ID" value="MEZ0474862.1"/>
    <property type="molecule type" value="Genomic_DNA"/>
</dbReference>
<dbReference type="InterPro" id="IPR023210">
    <property type="entry name" value="NADP_OxRdtase_dom"/>
</dbReference>
<evidence type="ECO:0000256" key="1">
    <source>
        <dbReference type="SAM" id="MobiDB-lite"/>
    </source>
</evidence>
<evidence type="ECO:0000259" key="2">
    <source>
        <dbReference type="Pfam" id="PF00248"/>
    </source>
</evidence>
<proteinExistence type="predicted"/>
<dbReference type="RefSeq" id="WP_370564529.1">
    <property type="nucleotide sequence ID" value="NZ_JBFWIB010000008.1"/>
</dbReference>
<feature type="domain" description="NADP-dependent oxidoreductase" evidence="2">
    <location>
        <begin position="40"/>
        <end position="337"/>
    </location>
</feature>
<comment type="caution">
    <text evidence="3">The sequence shown here is derived from an EMBL/GenBank/DDBJ whole genome shotgun (WGS) entry which is preliminary data.</text>
</comment>
<evidence type="ECO:0000313" key="4">
    <source>
        <dbReference type="Proteomes" id="UP001566331"/>
    </source>
</evidence>